<feature type="compositionally biased region" description="Polar residues" evidence="1">
    <location>
        <begin position="1"/>
        <end position="13"/>
    </location>
</feature>
<gene>
    <name evidence="2" type="ORF">BS47DRAFT_1365174</name>
</gene>
<evidence type="ECO:0000313" key="3">
    <source>
        <dbReference type="Proteomes" id="UP000886523"/>
    </source>
</evidence>
<accession>A0A9P6DQ36</accession>
<evidence type="ECO:0000313" key="2">
    <source>
        <dbReference type="EMBL" id="KAF9509617.1"/>
    </source>
</evidence>
<proteinExistence type="predicted"/>
<dbReference type="EMBL" id="MU129032">
    <property type="protein sequence ID" value="KAF9509617.1"/>
    <property type="molecule type" value="Genomic_DNA"/>
</dbReference>
<name>A0A9P6DQ36_9AGAM</name>
<organism evidence="2 3">
    <name type="scientific">Hydnum rufescens UP504</name>
    <dbReference type="NCBI Taxonomy" id="1448309"/>
    <lineage>
        <taxon>Eukaryota</taxon>
        <taxon>Fungi</taxon>
        <taxon>Dikarya</taxon>
        <taxon>Basidiomycota</taxon>
        <taxon>Agaricomycotina</taxon>
        <taxon>Agaricomycetes</taxon>
        <taxon>Cantharellales</taxon>
        <taxon>Hydnaceae</taxon>
        <taxon>Hydnum</taxon>
    </lineage>
</organism>
<feature type="region of interest" description="Disordered" evidence="1">
    <location>
        <begin position="1"/>
        <end position="155"/>
    </location>
</feature>
<feature type="compositionally biased region" description="Basic and acidic residues" evidence="1">
    <location>
        <begin position="73"/>
        <end position="83"/>
    </location>
</feature>
<dbReference type="Proteomes" id="UP000886523">
    <property type="component" value="Unassembled WGS sequence"/>
</dbReference>
<evidence type="ECO:0000256" key="1">
    <source>
        <dbReference type="SAM" id="MobiDB-lite"/>
    </source>
</evidence>
<feature type="compositionally biased region" description="Basic and acidic residues" evidence="1">
    <location>
        <begin position="111"/>
        <end position="122"/>
    </location>
</feature>
<feature type="compositionally biased region" description="Polar residues" evidence="1">
    <location>
        <begin position="132"/>
        <end position="155"/>
    </location>
</feature>
<keyword evidence="3" id="KW-1185">Reference proteome</keyword>
<reference evidence="2" key="1">
    <citation type="journal article" date="2020" name="Nat. Commun.">
        <title>Large-scale genome sequencing of mycorrhizal fungi provides insights into the early evolution of symbiotic traits.</title>
        <authorList>
            <person name="Miyauchi S."/>
            <person name="Kiss E."/>
            <person name="Kuo A."/>
            <person name="Drula E."/>
            <person name="Kohler A."/>
            <person name="Sanchez-Garcia M."/>
            <person name="Morin E."/>
            <person name="Andreopoulos B."/>
            <person name="Barry K.W."/>
            <person name="Bonito G."/>
            <person name="Buee M."/>
            <person name="Carver A."/>
            <person name="Chen C."/>
            <person name="Cichocki N."/>
            <person name="Clum A."/>
            <person name="Culley D."/>
            <person name="Crous P.W."/>
            <person name="Fauchery L."/>
            <person name="Girlanda M."/>
            <person name="Hayes R.D."/>
            <person name="Keri Z."/>
            <person name="LaButti K."/>
            <person name="Lipzen A."/>
            <person name="Lombard V."/>
            <person name="Magnuson J."/>
            <person name="Maillard F."/>
            <person name="Murat C."/>
            <person name="Nolan M."/>
            <person name="Ohm R.A."/>
            <person name="Pangilinan J."/>
            <person name="Pereira M.F."/>
            <person name="Perotto S."/>
            <person name="Peter M."/>
            <person name="Pfister S."/>
            <person name="Riley R."/>
            <person name="Sitrit Y."/>
            <person name="Stielow J.B."/>
            <person name="Szollosi G."/>
            <person name="Zifcakova L."/>
            <person name="Stursova M."/>
            <person name="Spatafora J.W."/>
            <person name="Tedersoo L."/>
            <person name="Vaario L.M."/>
            <person name="Yamada A."/>
            <person name="Yan M."/>
            <person name="Wang P."/>
            <person name="Xu J."/>
            <person name="Bruns T."/>
            <person name="Baldrian P."/>
            <person name="Vilgalys R."/>
            <person name="Dunand C."/>
            <person name="Henrissat B."/>
            <person name="Grigoriev I.V."/>
            <person name="Hibbett D."/>
            <person name="Nagy L.G."/>
            <person name="Martin F.M."/>
        </authorList>
    </citation>
    <scope>NUCLEOTIDE SEQUENCE</scope>
    <source>
        <strain evidence="2">UP504</strain>
    </source>
</reference>
<sequence length="155" mass="17492">MRNPATQNPTKQHPANRARTKTREVVIHRLSGHANHTPAAAGQDIPPTTESPRVTRIGMPERANKRMKAGTRHHQDESREPHTRCGGSSCPTSMRGPRANEYTTNPTPPIRNHEPEEQENRATHPPRRLTHETYTTKPNPPTHQQNPARPQTTTR</sequence>
<protein>
    <submittedName>
        <fullName evidence="2">Uncharacterized protein</fullName>
    </submittedName>
</protein>
<comment type="caution">
    <text evidence="2">The sequence shown here is derived from an EMBL/GenBank/DDBJ whole genome shotgun (WGS) entry which is preliminary data.</text>
</comment>
<dbReference type="AlphaFoldDB" id="A0A9P6DQ36"/>